<evidence type="ECO:0000313" key="2">
    <source>
        <dbReference type="EMBL" id="MEX3596127.1"/>
    </source>
</evidence>
<sequence length="112" mass="12481">ELILIDFWNAVERGKQDELPPQVLHAWVDGEALAVVYTSHTQDKLILGFRRAWPPHYRDDDPATTGSGIYTEISEPLGKATVVQDQNGILWSGDLQATPPPLPQKLDGLPRK</sequence>
<gene>
    <name evidence="2" type="ORF">VVR66_15555</name>
</gene>
<accession>A0ABV3V9T1</accession>
<comment type="caution">
    <text evidence="2">The sequence shown here is derived from an EMBL/GenBank/DDBJ whole genome shotgun (WGS) entry which is preliminary data.</text>
</comment>
<feature type="region of interest" description="Disordered" evidence="1">
    <location>
        <begin position="92"/>
        <end position="112"/>
    </location>
</feature>
<reference evidence="2 3" key="1">
    <citation type="journal article" date="2024" name="Fungal Genet. Biol.">
        <title>The porcine skin microbiome exhibits broad fungal antagonism.</title>
        <authorList>
            <person name="De La Cruz K.F."/>
            <person name="Townsend E.C."/>
            <person name="Alex Cheong J.Z."/>
            <person name="Salamzade R."/>
            <person name="Liu A."/>
            <person name="Sandstrom S."/>
            <person name="Davila E."/>
            <person name="Huang L."/>
            <person name="Xu K.H."/>
            <person name="Wu S.Y."/>
            <person name="Meudt J.J."/>
            <person name="Shanmuganayagam D."/>
            <person name="Gibson A.L.F."/>
            <person name="Kalan L.R."/>
        </authorList>
    </citation>
    <scope>NUCLEOTIDE SEQUENCE [LARGE SCALE GENOMIC DNA]</scope>
    <source>
        <strain evidence="2 3">LK2625</strain>
    </source>
</reference>
<evidence type="ECO:0000256" key="1">
    <source>
        <dbReference type="SAM" id="MobiDB-lite"/>
    </source>
</evidence>
<feature type="non-terminal residue" evidence="2">
    <location>
        <position position="1"/>
    </location>
</feature>
<evidence type="ECO:0000313" key="3">
    <source>
        <dbReference type="Proteomes" id="UP001558481"/>
    </source>
</evidence>
<dbReference type="Proteomes" id="UP001558481">
    <property type="component" value="Unassembled WGS sequence"/>
</dbReference>
<dbReference type="EMBL" id="JAYWLU010000029">
    <property type="protein sequence ID" value="MEX3596127.1"/>
    <property type="molecule type" value="Genomic_DNA"/>
</dbReference>
<proteinExistence type="predicted"/>
<keyword evidence="3" id="KW-1185">Reference proteome</keyword>
<dbReference type="RefSeq" id="WP_368630345.1">
    <property type="nucleotide sequence ID" value="NZ_JAYWLU010000029.1"/>
</dbReference>
<name>A0ABV3V9T1_9MICC</name>
<protein>
    <submittedName>
        <fullName evidence="2">Uncharacterized protein</fullName>
    </submittedName>
</protein>
<organism evidence="2 3">
    <name type="scientific">Kocuria carniphila</name>
    <dbReference type="NCBI Taxonomy" id="262208"/>
    <lineage>
        <taxon>Bacteria</taxon>
        <taxon>Bacillati</taxon>
        <taxon>Actinomycetota</taxon>
        <taxon>Actinomycetes</taxon>
        <taxon>Micrococcales</taxon>
        <taxon>Micrococcaceae</taxon>
        <taxon>Kocuria</taxon>
    </lineage>
</organism>